<dbReference type="Proteomes" id="UP000246121">
    <property type="component" value="Unassembled WGS sequence"/>
</dbReference>
<dbReference type="InterPro" id="IPR000504">
    <property type="entry name" value="RRM_dom"/>
</dbReference>
<dbReference type="Pfam" id="PF00076">
    <property type="entry name" value="RRM_1"/>
    <property type="match status" value="1"/>
</dbReference>
<dbReference type="AlphaFoldDB" id="A0A2V2V7A7"/>
<comment type="caution">
    <text evidence="4">The sequence shown here is derived from an EMBL/GenBank/DDBJ whole genome shotgun (WGS) entry which is preliminary data.</text>
</comment>
<dbReference type="VEuPathDB" id="TriTrypDB:TcG_03314"/>
<dbReference type="VEuPathDB" id="TriTrypDB:C3747_48g25"/>
<protein>
    <submittedName>
        <fullName evidence="4">Putative RNA-binding protein 34</fullName>
    </submittedName>
</protein>
<dbReference type="VEuPathDB" id="TriTrypDB:TcBrA4_0074710"/>
<dbReference type="VEuPathDB" id="TriTrypDB:TcCLB.503999.90"/>
<evidence type="ECO:0000313" key="5">
    <source>
        <dbReference type="Proteomes" id="UP000246121"/>
    </source>
</evidence>
<dbReference type="VEuPathDB" id="TriTrypDB:TCSYLVIO_003477"/>
<dbReference type="PROSITE" id="PS50102">
    <property type="entry name" value="RRM"/>
    <property type="match status" value="1"/>
</dbReference>
<gene>
    <name evidence="4" type="ORF">C4B63_46g24</name>
</gene>
<dbReference type="VEuPathDB" id="TriTrypDB:Tc_MARK_2692"/>
<dbReference type="CDD" id="cd00590">
    <property type="entry name" value="RRM_SF"/>
    <property type="match status" value="1"/>
</dbReference>
<name>A0A2V2V7A7_TRYCR</name>
<evidence type="ECO:0000256" key="2">
    <source>
        <dbReference type="SAM" id="MobiDB-lite"/>
    </source>
</evidence>
<dbReference type="VEuPathDB" id="TriTrypDB:C4B63_46g24"/>
<dbReference type="InterPro" id="IPR012677">
    <property type="entry name" value="Nucleotide-bd_a/b_plait_sf"/>
</dbReference>
<evidence type="ECO:0000313" key="4">
    <source>
        <dbReference type="EMBL" id="PWU90968.1"/>
    </source>
</evidence>
<dbReference type="VEuPathDB" id="TriTrypDB:ECC02_006460"/>
<keyword evidence="1" id="KW-0694">RNA-binding</keyword>
<accession>A0A2V2V7A7</accession>
<dbReference type="VEuPathDB" id="TriTrypDB:TcYC6_0103150"/>
<dbReference type="VEuPathDB" id="TriTrypDB:BCY84_13647"/>
<evidence type="ECO:0000256" key="1">
    <source>
        <dbReference type="PROSITE-ProRule" id="PRU00176"/>
    </source>
</evidence>
<feature type="region of interest" description="Disordered" evidence="2">
    <location>
        <begin position="175"/>
        <end position="209"/>
    </location>
</feature>
<sequence length="270" mass="29360">MTVRLFVSRLSKSVPAKEVEEFLAKLFPEAVHIQLLQGSHSGTHKGHAYVHFSDEASAADVLRRLGEGPTPTFHELSIHVKRASRLDTGENNLFITQPLPPQLANYAYSVCAAVSSSVVDTLDGVVARCELSDGVTAVAFASEAQMTAALENYRENAVKCSPPLLPELLSSRIMRKRRRSDEDGGENHCRDDLNESRNSGVDSVNDGPRTLESGADVVAAYERRGFVPLAPAVALTLLRDFMEGRGRVALKDQKGHMAVMTLPAHAMALE</sequence>
<dbReference type="SMART" id="SM00360">
    <property type="entry name" value="RRM"/>
    <property type="match status" value="1"/>
</dbReference>
<dbReference type="SUPFAM" id="SSF54928">
    <property type="entry name" value="RNA-binding domain, RBD"/>
    <property type="match status" value="1"/>
</dbReference>
<feature type="domain" description="RRM" evidence="3">
    <location>
        <begin position="3"/>
        <end position="85"/>
    </location>
</feature>
<dbReference type="VEuPathDB" id="TriTrypDB:TCDM_04119"/>
<dbReference type="VEuPathDB" id="TriTrypDB:TcCLB.509591.50"/>
<reference evidence="4 5" key="1">
    <citation type="journal article" date="2018" name="Microb. Genom.">
        <title>Expanding an expanded genome: long-read sequencing of Trypanosoma cruzi.</title>
        <authorList>
            <person name="Berna L."/>
            <person name="Rodriguez M."/>
            <person name="Chiribao M.L."/>
            <person name="Parodi-Talice A."/>
            <person name="Pita S."/>
            <person name="Rijo G."/>
            <person name="Alvarez-Valin F."/>
            <person name="Robello C."/>
        </authorList>
    </citation>
    <scope>NUCLEOTIDE SEQUENCE [LARGE SCALE GENOMIC DNA]</scope>
    <source>
        <strain evidence="4 5">Dm28c</strain>
    </source>
</reference>
<feature type="compositionally biased region" description="Basic and acidic residues" evidence="2">
    <location>
        <begin position="179"/>
        <end position="195"/>
    </location>
</feature>
<dbReference type="EMBL" id="PRFA01000046">
    <property type="protein sequence ID" value="PWU90968.1"/>
    <property type="molecule type" value="Genomic_DNA"/>
</dbReference>
<organism evidence="4 5">
    <name type="scientific">Trypanosoma cruzi</name>
    <dbReference type="NCBI Taxonomy" id="5693"/>
    <lineage>
        <taxon>Eukaryota</taxon>
        <taxon>Discoba</taxon>
        <taxon>Euglenozoa</taxon>
        <taxon>Kinetoplastea</taxon>
        <taxon>Metakinetoplastina</taxon>
        <taxon>Trypanosomatida</taxon>
        <taxon>Trypanosomatidae</taxon>
        <taxon>Trypanosoma</taxon>
        <taxon>Schizotrypanum</taxon>
    </lineage>
</organism>
<evidence type="ECO:0000259" key="3">
    <source>
        <dbReference type="PROSITE" id="PS50102"/>
    </source>
</evidence>
<dbReference type="VEuPathDB" id="TriTrypDB:TcCL_NonESM08654"/>
<dbReference type="Gene3D" id="3.30.70.330">
    <property type="match status" value="1"/>
</dbReference>
<dbReference type="InterPro" id="IPR035979">
    <property type="entry name" value="RBD_domain_sf"/>
</dbReference>
<dbReference type="GO" id="GO:0003723">
    <property type="term" value="F:RNA binding"/>
    <property type="evidence" value="ECO:0007669"/>
    <property type="project" value="UniProtKB-UniRule"/>
</dbReference>
<proteinExistence type="predicted"/>